<dbReference type="AlphaFoldDB" id="A0A512L6M1"/>
<sequence length="49" mass="5249">MQGIAGETKAGRAALLRVGDSKLAYLSQALSHLRADIVDICIHQADHFS</sequence>
<evidence type="ECO:0000313" key="2">
    <source>
        <dbReference type="Proteomes" id="UP000321337"/>
    </source>
</evidence>
<dbReference type="EMBL" id="BKAD01000011">
    <property type="protein sequence ID" value="GEP30134.1"/>
    <property type="molecule type" value="Genomic_DNA"/>
</dbReference>
<name>A0A512L6M1_9PROT</name>
<keyword evidence="2" id="KW-1185">Reference proteome</keyword>
<gene>
    <name evidence="1" type="ORF">TPL01_12720</name>
</gene>
<reference evidence="1 2" key="1">
    <citation type="submission" date="2019-07" db="EMBL/GenBank/DDBJ databases">
        <title>Whole genome shotgun sequence of Thiobacillus plumbophilus NBRC 107929.</title>
        <authorList>
            <person name="Hosoyama A."/>
            <person name="Uohara A."/>
            <person name="Ohji S."/>
            <person name="Ichikawa N."/>
        </authorList>
    </citation>
    <scope>NUCLEOTIDE SEQUENCE [LARGE SCALE GENOMIC DNA]</scope>
    <source>
        <strain evidence="1 2">NBRC 107929</strain>
    </source>
</reference>
<comment type="caution">
    <text evidence="1">The sequence shown here is derived from an EMBL/GenBank/DDBJ whole genome shotgun (WGS) entry which is preliminary data.</text>
</comment>
<dbReference type="Proteomes" id="UP000321337">
    <property type="component" value="Unassembled WGS sequence"/>
</dbReference>
<proteinExistence type="predicted"/>
<protein>
    <submittedName>
        <fullName evidence="1">Uncharacterized protein</fullName>
    </submittedName>
</protein>
<accession>A0A512L6M1</accession>
<evidence type="ECO:0000313" key="1">
    <source>
        <dbReference type="EMBL" id="GEP30134.1"/>
    </source>
</evidence>
<organism evidence="1 2">
    <name type="scientific">Sulfuriferula plumbiphila</name>
    <dbReference type="NCBI Taxonomy" id="171865"/>
    <lineage>
        <taxon>Bacteria</taxon>
        <taxon>Pseudomonadati</taxon>
        <taxon>Pseudomonadota</taxon>
        <taxon>Betaproteobacteria</taxon>
        <taxon>Nitrosomonadales</taxon>
        <taxon>Sulfuricellaceae</taxon>
        <taxon>Sulfuriferula</taxon>
    </lineage>
</organism>